<evidence type="ECO:0000313" key="5">
    <source>
        <dbReference type="Proteomes" id="UP001149090"/>
    </source>
</evidence>
<reference evidence="4" key="1">
    <citation type="submission" date="2022-10" db="EMBL/GenBank/DDBJ databases">
        <title>Novel sulphate-reducing endosymbionts in the free-living metamonad Anaeramoeba.</title>
        <authorList>
            <person name="Jerlstrom-Hultqvist J."/>
            <person name="Cepicka I."/>
            <person name="Gallot-Lavallee L."/>
            <person name="Salas-Leiva D."/>
            <person name="Curtis B.A."/>
            <person name="Zahonova K."/>
            <person name="Pipaliya S."/>
            <person name="Dacks J."/>
            <person name="Roger A.J."/>
        </authorList>
    </citation>
    <scope>NUCLEOTIDE SEQUENCE</scope>
    <source>
        <strain evidence="4">BMAN</strain>
    </source>
</reference>
<dbReference type="InterPro" id="IPR013320">
    <property type="entry name" value="ConA-like_dom_sf"/>
</dbReference>
<dbReference type="Pfam" id="PF13290">
    <property type="entry name" value="CHB_HEX_C_1"/>
    <property type="match status" value="1"/>
</dbReference>
<feature type="coiled-coil region" evidence="1">
    <location>
        <begin position="859"/>
        <end position="910"/>
    </location>
</feature>
<protein>
    <submittedName>
        <fullName evidence="4">Proline-rich receptor-like protein kinase perk5</fullName>
    </submittedName>
</protein>
<keyword evidence="5" id="KW-1185">Reference proteome</keyword>
<keyword evidence="4" id="KW-0675">Receptor</keyword>
<comment type="caution">
    <text evidence="4">The sequence shown here is derived from an EMBL/GenBank/DDBJ whole genome shotgun (WGS) entry which is preliminary data.</text>
</comment>
<proteinExistence type="predicted"/>
<dbReference type="InterPro" id="IPR059177">
    <property type="entry name" value="GH29D-like_dom"/>
</dbReference>
<keyword evidence="4" id="KW-0418">Kinase</keyword>
<dbReference type="GO" id="GO:0016301">
    <property type="term" value="F:kinase activity"/>
    <property type="evidence" value="ECO:0007669"/>
    <property type="project" value="UniProtKB-KW"/>
</dbReference>
<keyword evidence="4" id="KW-0808">Transferase</keyword>
<name>A0A9Q0LIC5_ANAIG</name>
<keyword evidence="1" id="KW-0175">Coiled coil</keyword>
<gene>
    <name evidence="4" type="ORF">M0811_01389</name>
</gene>
<evidence type="ECO:0000313" key="4">
    <source>
        <dbReference type="EMBL" id="KAJ5072375.1"/>
    </source>
</evidence>
<keyword evidence="2" id="KW-1133">Transmembrane helix</keyword>
<dbReference type="Proteomes" id="UP001149090">
    <property type="component" value="Unassembled WGS sequence"/>
</dbReference>
<organism evidence="4 5">
    <name type="scientific">Anaeramoeba ignava</name>
    <name type="common">Anaerobic marine amoeba</name>
    <dbReference type="NCBI Taxonomy" id="1746090"/>
    <lineage>
        <taxon>Eukaryota</taxon>
        <taxon>Metamonada</taxon>
        <taxon>Anaeramoebidae</taxon>
        <taxon>Anaeramoeba</taxon>
    </lineage>
</organism>
<evidence type="ECO:0000259" key="3">
    <source>
        <dbReference type="Pfam" id="PF13290"/>
    </source>
</evidence>
<evidence type="ECO:0000256" key="1">
    <source>
        <dbReference type="SAM" id="Coils"/>
    </source>
</evidence>
<dbReference type="SUPFAM" id="SSF49899">
    <property type="entry name" value="Concanavalin A-like lectins/glucanases"/>
    <property type="match status" value="1"/>
</dbReference>
<keyword evidence="2" id="KW-0812">Transmembrane</keyword>
<evidence type="ECO:0000256" key="2">
    <source>
        <dbReference type="SAM" id="Phobius"/>
    </source>
</evidence>
<keyword evidence="2" id="KW-0472">Membrane</keyword>
<sequence>MDSLTMTCRICPKSYYCPGDNMPHLCYNADSSQIEYINIGENSSECSFRCTMQGYYNNLNQNCSRNPIGKFSEDGINLLDCQTLIDNRFSYFTSPGLTNETSCNSTFIFQSISNESAKNISLIPGDFTIEIFAQLDSQLLEKYLEYFPEDGFVFGLVGVYDLWELTLYIQNDSQPILENLNASLRLELSFKNNSLEEEEHKIFAPKLILSSEIFQFDDKWHHYAVIGNSKEFILSFYKDGNPIGKIWYNQSELADPSQLSEQDQEKLFLYFGGIRFRSESNFYYPKTSHWFYGELDELNIFNQSIEINQLGYFTTSKFIKYSCIGRENLLIQKDDSQILCVPKSAENTESITNYENLKAFDPNKWNSSLNSEIIHYTSQCPEYYDFFNDQCMLSCKGGSIRDNFNVQNCKCGYDEYKIWGFPNDQYLTLVFSLQNTSFPIEISEIQFVDSKGVYLEIEDCYEDDPFPQCRVLFDNIKKKSKLTMSSSSSYNFGFANVWIVSGVEPKRVTFKFLNQNANISNIAIYSSSSSNNSLIGFFDFYLSDILPPANSTNWGTKITTKINPIYSGITELIDRNTTSSYSNLTYCQKCSGNSSSSILPRTSVLDCICNQGFVRLNEPTHKCLIGKSGNSEPKLSLPSGLYARGTQVYGIMDDFSSDSYLQLEMSRFSSNGTILQKVEYFYSNSDFLSLEGSMNISATVKQDGYFDSQKVLYVYEVKPQVCQPETYPNASDPNLILPTKLVLFSRTINASIFYTVDGTDPTFSSKIYSPNDNLTAYQNLVVSAIATKSGEFPSEIVRIKFVDKILLSSSSSQDQQQSSNHFGFLGGSSQKESFLLITLLCAISILLFLIVVIPLIFWMKEKKKRKKELVDQIEFEQLLLENTKGGEIELNENENENENQNQNENQNEIKNLFSTDSKKTKESNIICDYCHQKDAVWRYPNPKNTRESLKFCGDCVDFFELYFDRLRLFCCDYCDENLAKTGKKELFFNQKTGLFSCDFCVGKQIADGFVDESDLFVVPVCDLCKKEEAVWFCSDCLDKKRFLCLDCECEAHICVFHSPEQITTWKNVKNEEIELSLENIQAK</sequence>
<dbReference type="Gene3D" id="2.60.120.200">
    <property type="match status" value="1"/>
</dbReference>
<accession>A0A9Q0LIC5</accession>
<feature type="transmembrane region" description="Helical" evidence="2">
    <location>
        <begin position="834"/>
        <end position="858"/>
    </location>
</feature>
<dbReference type="EMBL" id="JAPDFW010000081">
    <property type="protein sequence ID" value="KAJ5072375.1"/>
    <property type="molecule type" value="Genomic_DNA"/>
</dbReference>
<feature type="domain" description="GH29D-like beta-sandwich" evidence="3">
    <location>
        <begin position="738"/>
        <end position="796"/>
    </location>
</feature>
<dbReference type="AlphaFoldDB" id="A0A9Q0LIC5"/>